<evidence type="ECO:0000256" key="1">
    <source>
        <dbReference type="SAM" id="MobiDB-lite"/>
    </source>
</evidence>
<keyword evidence="2" id="KW-0732">Signal</keyword>
<dbReference type="Proteomes" id="UP000320806">
    <property type="component" value="Unassembled WGS sequence"/>
</dbReference>
<dbReference type="EMBL" id="VFMO01000001">
    <property type="protein sequence ID" value="TQJ13958.1"/>
    <property type="molecule type" value="Genomic_DNA"/>
</dbReference>
<evidence type="ECO:0008006" key="5">
    <source>
        <dbReference type="Google" id="ProtNLM"/>
    </source>
</evidence>
<dbReference type="AlphaFoldDB" id="A0A542EF58"/>
<evidence type="ECO:0000313" key="3">
    <source>
        <dbReference type="EMBL" id="TQJ13958.1"/>
    </source>
</evidence>
<sequence>MKLVPALLVLVCTSATCAAEADPGSPPPVRPMAAPTTPPTSGGDWCDALVCSKTDGGGKYIGLSRAATSALPPKGRATFVEAGKKVTKEVPYQYVTLLACGNNSPVGQTEIGCTAAYETCQGANVEGPYTRIYRKLLTPDAARSNVWENVGTTCFPTAVPNAVQRPRLTLAMIRSQWERTQFAKPTVSMQPIGGKTLVTLPTFFQLAYPATGFQPNEINTVNLLGHQVRIKPTFKHNVFSYGDGGSSGPTQSGGGVYPDGDIKHAYDKSGTYVTSVSTTYGGQYSVDGGEWADIPGSVTVAGPSSQIQVVTTKNQLVNN</sequence>
<proteinExistence type="predicted"/>
<keyword evidence="4" id="KW-1185">Reference proteome</keyword>
<feature type="region of interest" description="Disordered" evidence="1">
    <location>
        <begin position="20"/>
        <end position="41"/>
    </location>
</feature>
<comment type="caution">
    <text evidence="3">The sequence shown here is derived from an EMBL/GenBank/DDBJ whole genome shotgun (WGS) entry which is preliminary data.</text>
</comment>
<feature type="signal peptide" evidence="2">
    <location>
        <begin position="1"/>
        <end position="18"/>
    </location>
</feature>
<reference evidence="3 4" key="1">
    <citation type="submission" date="2019-06" db="EMBL/GenBank/DDBJ databases">
        <title>Sequencing the genomes of 1000 actinobacteria strains.</title>
        <authorList>
            <person name="Klenk H.-P."/>
        </authorList>
    </citation>
    <scope>NUCLEOTIDE SEQUENCE [LARGE SCALE GENOMIC DNA]</scope>
    <source>
        <strain evidence="3 4">DSM 19828</strain>
    </source>
</reference>
<gene>
    <name evidence="3" type="ORF">FB459_1396</name>
</gene>
<accession>A0A542EF58</accession>
<name>A0A542EF58_9MICO</name>
<feature type="chain" id="PRO_5038730028" description="PKD domain-containing protein" evidence="2">
    <location>
        <begin position="19"/>
        <end position="319"/>
    </location>
</feature>
<protein>
    <recommendedName>
        <fullName evidence="5">PKD domain-containing protein</fullName>
    </recommendedName>
</protein>
<organism evidence="3 4">
    <name type="scientific">Yimella lutea</name>
    <dbReference type="NCBI Taxonomy" id="587872"/>
    <lineage>
        <taxon>Bacteria</taxon>
        <taxon>Bacillati</taxon>
        <taxon>Actinomycetota</taxon>
        <taxon>Actinomycetes</taxon>
        <taxon>Micrococcales</taxon>
        <taxon>Dermacoccaceae</taxon>
        <taxon>Yimella</taxon>
    </lineage>
</organism>
<evidence type="ECO:0000313" key="4">
    <source>
        <dbReference type="Proteomes" id="UP000320806"/>
    </source>
</evidence>
<evidence type="ECO:0000256" key="2">
    <source>
        <dbReference type="SAM" id="SignalP"/>
    </source>
</evidence>